<evidence type="ECO:0000313" key="2">
    <source>
        <dbReference type="EMBL" id="CAB0007447.1"/>
    </source>
</evidence>
<evidence type="ECO:0000256" key="1">
    <source>
        <dbReference type="SAM" id="MobiDB-lite"/>
    </source>
</evidence>
<sequence length="296" mass="32227">MANIGSTRLRHQNNQRIQHPFCLQTPSTTSPFTTTSTTTHQRLARHVLNRPRTSNNSRSRTHILPLGVRIPLVSQIESQSYPAADFRPTGSQSTPDPQTISPHNSLQDPRLSAGRRLHGHAGPIQRILPSDHRPATPKVSDVLLQRNLLFLESPPIRSRLSPPGVRAANKLGGQLASPTGPANNCLSGRLLTCPPVGTDPPSSYRPSNFDFEVPWLDPKCGIGMPNDHIVDVELHLVLQCHSGKWPKIPKATKIKKVAISTQRGGIRLCFETRPASGVITFVSLASGSSNVASRPS</sequence>
<dbReference type="Proteomes" id="UP000479000">
    <property type="component" value="Unassembled WGS sequence"/>
</dbReference>
<gene>
    <name evidence="2" type="ORF">NTEN_LOCUS12727</name>
</gene>
<evidence type="ECO:0000313" key="3">
    <source>
        <dbReference type="Proteomes" id="UP000479000"/>
    </source>
</evidence>
<protein>
    <submittedName>
        <fullName evidence="2">Uncharacterized protein</fullName>
    </submittedName>
</protein>
<accession>A0A6H5GVW5</accession>
<reference evidence="2 3" key="1">
    <citation type="submission" date="2020-02" db="EMBL/GenBank/DDBJ databases">
        <authorList>
            <person name="Ferguson B K."/>
        </authorList>
    </citation>
    <scope>NUCLEOTIDE SEQUENCE [LARGE SCALE GENOMIC DNA]</scope>
</reference>
<proteinExistence type="predicted"/>
<organism evidence="2 3">
    <name type="scientific">Nesidiocoris tenuis</name>
    <dbReference type="NCBI Taxonomy" id="355587"/>
    <lineage>
        <taxon>Eukaryota</taxon>
        <taxon>Metazoa</taxon>
        <taxon>Ecdysozoa</taxon>
        <taxon>Arthropoda</taxon>
        <taxon>Hexapoda</taxon>
        <taxon>Insecta</taxon>
        <taxon>Pterygota</taxon>
        <taxon>Neoptera</taxon>
        <taxon>Paraneoptera</taxon>
        <taxon>Hemiptera</taxon>
        <taxon>Heteroptera</taxon>
        <taxon>Panheteroptera</taxon>
        <taxon>Cimicomorpha</taxon>
        <taxon>Miridae</taxon>
        <taxon>Dicyphina</taxon>
        <taxon>Nesidiocoris</taxon>
    </lineage>
</organism>
<feature type="region of interest" description="Disordered" evidence="1">
    <location>
        <begin position="83"/>
        <end position="111"/>
    </location>
</feature>
<feature type="compositionally biased region" description="Polar residues" evidence="1">
    <location>
        <begin position="89"/>
        <end position="107"/>
    </location>
</feature>
<name>A0A6H5GVW5_9HEMI</name>
<keyword evidence="3" id="KW-1185">Reference proteome</keyword>
<dbReference type="EMBL" id="CADCXU010019077">
    <property type="protein sequence ID" value="CAB0007447.1"/>
    <property type="molecule type" value="Genomic_DNA"/>
</dbReference>
<dbReference type="AlphaFoldDB" id="A0A6H5GVW5"/>